<name>A0A8A0RKE5_9FIRM</name>
<dbReference type="GO" id="GO:0004713">
    <property type="term" value="F:protein tyrosine kinase activity"/>
    <property type="evidence" value="ECO:0007669"/>
    <property type="project" value="TreeGrafter"/>
</dbReference>
<dbReference type="AlphaFoldDB" id="A0A8A0RKE5"/>
<evidence type="ECO:0000256" key="8">
    <source>
        <dbReference type="SAM" id="Phobius"/>
    </source>
</evidence>
<reference evidence="11" key="1">
    <citation type="submission" date="2020-07" db="EMBL/GenBank/DDBJ databases">
        <title>Koleobacter methoxysyntrophicus gen. nov., sp. nov., a novel anaerobic bacterium isolated from deep subsurface oil field and proposal of Koleobacterales ord. nov. in the phylum Firmicutes.</title>
        <authorList>
            <person name="Sakamoto S."/>
            <person name="Tamaki H."/>
        </authorList>
    </citation>
    <scope>NUCLEOTIDE SEQUENCE</scope>
    <source>
        <strain evidence="11">NRmbB1</strain>
    </source>
</reference>
<keyword evidence="12" id="KW-1185">Reference proteome</keyword>
<dbReference type="PANTHER" id="PTHR32309:SF13">
    <property type="entry name" value="FERRIC ENTEROBACTIN TRANSPORT PROTEIN FEPE"/>
    <property type="match status" value="1"/>
</dbReference>
<dbReference type="PANTHER" id="PTHR32309">
    <property type="entry name" value="TYROSINE-PROTEIN KINASE"/>
    <property type="match status" value="1"/>
</dbReference>
<sequence length="433" mass="48957">MEEEISLRELIEILLRGRWVIAVITITAVLAAGILSFFVIPPTYEAQTALMVSAVNTQVEENEGSAFRILMDSISRYPQMTVETYRAQVKNPTILREVIDTLNLDPEKYTVESLKESINVEAVKDTNLIYIKVKDGDPELAADIANTVSDKFVSFISEAVREQMGKSAEFIKTRLDSEKENLEEATEELKAFLAQPRSVDELKKEIDSKLAQLTAFKTELVDLEIQEKELTASLERAVKELREQPETLKTLKSITDDQLLARIAEEAANGSLKELYGLKMESEEINPVFISLTNKIADYQIRLSGIRAKKDSISREIENTRIEIEKLQVELAQKQVEYDRIRRKVNLAEYTYDTFQQKYQEARITLSAQLGETSIMVVSPAYIPEKPVSPKKMLNIAISAVLGIMIGAFTVFFIEYWKNTGPSAEAAKQNIKV</sequence>
<keyword evidence="7" id="KW-0175">Coiled coil</keyword>
<keyword evidence="6 8" id="KW-0472">Membrane</keyword>
<keyword evidence="5 8" id="KW-1133">Transmembrane helix</keyword>
<gene>
    <name evidence="11" type="primary">ywqC</name>
    <name evidence="11" type="ORF">H0A61_00286</name>
</gene>
<comment type="subcellular location">
    <subcellularLocation>
        <location evidence="1">Cell membrane</location>
        <topology evidence="1">Multi-pass membrane protein</topology>
    </subcellularLocation>
</comment>
<organism evidence="11 12">
    <name type="scientific">Koleobacter methoxysyntrophicus</name>
    <dbReference type="NCBI Taxonomy" id="2751313"/>
    <lineage>
        <taxon>Bacteria</taxon>
        <taxon>Bacillati</taxon>
        <taxon>Bacillota</taxon>
        <taxon>Clostridia</taxon>
        <taxon>Koleobacterales</taxon>
        <taxon>Koleobacteraceae</taxon>
        <taxon>Koleobacter</taxon>
    </lineage>
</organism>
<accession>A0A8A0RKE5</accession>
<feature type="coiled-coil region" evidence="7">
    <location>
        <begin position="310"/>
        <end position="344"/>
    </location>
</feature>
<evidence type="ECO:0000256" key="6">
    <source>
        <dbReference type="ARBA" id="ARBA00023136"/>
    </source>
</evidence>
<evidence type="ECO:0000259" key="10">
    <source>
        <dbReference type="Pfam" id="PF13807"/>
    </source>
</evidence>
<dbReference type="GO" id="GO:0005886">
    <property type="term" value="C:plasma membrane"/>
    <property type="evidence" value="ECO:0007669"/>
    <property type="project" value="UniProtKB-SubCell"/>
</dbReference>
<feature type="coiled-coil region" evidence="7">
    <location>
        <begin position="168"/>
        <end position="240"/>
    </location>
</feature>
<dbReference type="InterPro" id="IPR003856">
    <property type="entry name" value="LPS_length_determ_N"/>
</dbReference>
<protein>
    <submittedName>
        <fullName evidence="11">Putative capsular polysaccharide biosynthesis protein YwqC</fullName>
    </submittedName>
</protein>
<dbReference type="InterPro" id="IPR050445">
    <property type="entry name" value="Bact_polysacc_biosynth/exp"/>
</dbReference>
<dbReference type="RefSeq" id="WP_206708207.1">
    <property type="nucleotide sequence ID" value="NZ_CP059066.1"/>
</dbReference>
<evidence type="ECO:0000259" key="9">
    <source>
        <dbReference type="Pfam" id="PF02706"/>
    </source>
</evidence>
<evidence type="ECO:0000256" key="1">
    <source>
        <dbReference type="ARBA" id="ARBA00004651"/>
    </source>
</evidence>
<feature type="domain" description="Tyrosine-protein kinase G-rich" evidence="10">
    <location>
        <begin position="340"/>
        <end position="413"/>
    </location>
</feature>
<dbReference type="Pfam" id="PF02706">
    <property type="entry name" value="Wzz"/>
    <property type="match status" value="1"/>
</dbReference>
<keyword evidence="4 8" id="KW-0812">Transmembrane</keyword>
<dbReference type="KEGG" id="kme:H0A61_00286"/>
<evidence type="ECO:0000256" key="4">
    <source>
        <dbReference type="ARBA" id="ARBA00022692"/>
    </source>
</evidence>
<proteinExistence type="inferred from homology"/>
<dbReference type="Pfam" id="PF13807">
    <property type="entry name" value="GNVR"/>
    <property type="match status" value="1"/>
</dbReference>
<evidence type="ECO:0000256" key="2">
    <source>
        <dbReference type="ARBA" id="ARBA00006683"/>
    </source>
</evidence>
<dbReference type="EMBL" id="CP059066">
    <property type="protein sequence ID" value="QSQ07967.1"/>
    <property type="molecule type" value="Genomic_DNA"/>
</dbReference>
<feature type="domain" description="Polysaccharide chain length determinant N-terminal" evidence="9">
    <location>
        <begin position="3"/>
        <end position="102"/>
    </location>
</feature>
<comment type="similarity">
    <text evidence="2">Belongs to the CpsC/CapA family.</text>
</comment>
<keyword evidence="3" id="KW-1003">Cell membrane</keyword>
<evidence type="ECO:0000256" key="3">
    <source>
        <dbReference type="ARBA" id="ARBA00022475"/>
    </source>
</evidence>
<evidence type="ECO:0000256" key="5">
    <source>
        <dbReference type="ARBA" id="ARBA00022989"/>
    </source>
</evidence>
<dbReference type="InterPro" id="IPR032807">
    <property type="entry name" value="GNVR"/>
</dbReference>
<feature type="transmembrane region" description="Helical" evidence="8">
    <location>
        <begin position="393"/>
        <end position="414"/>
    </location>
</feature>
<evidence type="ECO:0000256" key="7">
    <source>
        <dbReference type="SAM" id="Coils"/>
    </source>
</evidence>
<dbReference type="Proteomes" id="UP000662904">
    <property type="component" value="Chromosome"/>
</dbReference>
<evidence type="ECO:0000313" key="12">
    <source>
        <dbReference type="Proteomes" id="UP000662904"/>
    </source>
</evidence>
<feature type="transmembrane region" description="Helical" evidence="8">
    <location>
        <begin position="20"/>
        <end position="40"/>
    </location>
</feature>
<evidence type="ECO:0000313" key="11">
    <source>
        <dbReference type="EMBL" id="QSQ07967.1"/>
    </source>
</evidence>